<dbReference type="RefSeq" id="WP_073194957.1">
    <property type="nucleotide sequence ID" value="NZ_FRBN01000002.1"/>
</dbReference>
<keyword evidence="4" id="KW-1185">Reference proteome</keyword>
<evidence type="ECO:0000259" key="2">
    <source>
        <dbReference type="Pfam" id="PF03625"/>
    </source>
</evidence>
<dbReference type="InterPro" id="IPR035923">
    <property type="entry name" value="TT1751-like_sf"/>
</dbReference>
<dbReference type="Gene3D" id="3.30.310.70">
    <property type="entry name" value="TT1751-like domain"/>
    <property type="match status" value="1"/>
</dbReference>
<feature type="signal peptide" evidence="1">
    <location>
        <begin position="1"/>
        <end position="19"/>
    </location>
</feature>
<dbReference type="PANTHER" id="PTHR38342:SF2">
    <property type="entry name" value="INNER MEMBRANE OR EXPORTED"/>
    <property type="match status" value="1"/>
</dbReference>
<dbReference type="CDD" id="cd14797">
    <property type="entry name" value="DUF302"/>
    <property type="match status" value="1"/>
</dbReference>
<reference evidence="4" key="1">
    <citation type="submission" date="2016-11" db="EMBL/GenBank/DDBJ databases">
        <authorList>
            <person name="Varghese N."/>
            <person name="Submissions S."/>
        </authorList>
    </citation>
    <scope>NUCLEOTIDE SEQUENCE [LARGE SCALE GENOMIC DNA]</scope>
    <source>
        <strain evidence="4">DSM 29327</strain>
    </source>
</reference>
<dbReference type="Pfam" id="PF03625">
    <property type="entry name" value="DUF302"/>
    <property type="match status" value="1"/>
</dbReference>
<dbReference type="SUPFAM" id="SSF103247">
    <property type="entry name" value="TT1751-like"/>
    <property type="match status" value="1"/>
</dbReference>
<evidence type="ECO:0000313" key="4">
    <source>
        <dbReference type="Proteomes" id="UP000184191"/>
    </source>
</evidence>
<evidence type="ECO:0000256" key="1">
    <source>
        <dbReference type="SAM" id="SignalP"/>
    </source>
</evidence>
<protein>
    <submittedName>
        <fullName evidence="3">Uncharacterized conserved protein, DUF302 family</fullName>
    </submittedName>
</protein>
<name>A0A1M6W8T8_9RHOB</name>
<feature type="domain" description="DUF302" evidence="2">
    <location>
        <begin position="55"/>
        <end position="117"/>
    </location>
</feature>
<keyword evidence="1" id="KW-0732">Signal</keyword>
<dbReference type="Proteomes" id="UP000184191">
    <property type="component" value="Unassembled WGS sequence"/>
</dbReference>
<gene>
    <name evidence="3" type="ORF">SAMN05444414_102175</name>
</gene>
<dbReference type="STRING" id="1054996.SAMN05444414_102175"/>
<dbReference type="OrthoDB" id="9799367at2"/>
<dbReference type="PANTHER" id="PTHR38342">
    <property type="entry name" value="SLR5037 PROTEIN"/>
    <property type="match status" value="1"/>
</dbReference>
<dbReference type="EMBL" id="FRBN01000002">
    <property type="protein sequence ID" value="SHK89905.1"/>
    <property type="molecule type" value="Genomic_DNA"/>
</dbReference>
<proteinExistence type="predicted"/>
<accession>A0A1M6W8T8</accession>
<dbReference type="AlphaFoldDB" id="A0A1M6W8T8"/>
<evidence type="ECO:0000313" key="3">
    <source>
        <dbReference type="EMBL" id="SHK89905.1"/>
    </source>
</evidence>
<organism evidence="3 4">
    <name type="scientific">Roseovarius marisflavi</name>
    <dbReference type="NCBI Taxonomy" id="1054996"/>
    <lineage>
        <taxon>Bacteria</taxon>
        <taxon>Pseudomonadati</taxon>
        <taxon>Pseudomonadota</taxon>
        <taxon>Alphaproteobacteria</taxon>
        <taxon>Rhodobacterales</taxon>
        <taxon>Roseobacteraceae</taxon>
        <taxon>Roseovarius</taxon>
    </lineage>
</organism>
<dbReference type="InterPro" id="IPR005180">
    <property type="entry name" value="DUF302"/>
</dbReference>
<sequence length="151" mass="15452">MKRFLAAVAVCVAALPAFASNDDIVKVRSSGDVATTMDRLEAAVTGAGATVFARVDHAAGAAKVDMELAPAQVLIFGNPKLGTPAIQDNAVAGLFLPLKVLVYQDGAGQTWLAYEDPKEMLGDLGGISEDAGYIKTMTGALGKLTGKAAGE</sequence>
<feature type="chain" id="PRO_5013268986" evidence="1">
    <location>
        <begin position="20"/>
        <end position="151"/>
    </location>
</feature>